<comment type="caution">
    <text evidence="2">The sequence shown here is derived from an EMBL/GenBank/DDBJ whole genome shotgun (WGS) entry which is preliminary data.</text>
</comment>
<keyword evidence="3" id="KW-1185">Reference proteome</keyword>
<sequence>MTARTTRIHLQERGENDNFLSEARGAPYKGEITIVSKFDYSSSRSPIGREDHHSSAGGRTNETTNSETKEKRKNTNMASNECEKLNPKQMTSTNMMSVTPTNMVVETHLPRWGPNAGESLPIWWLQHLPTWWTNERELQLCRLSIWQSGSRVKGQRPTGTGFQDSGRQLHNMTAGRLGRSEPRCPSQTSYNSTPAVRLFTSYQGEPGSIPSRVTPVFSQVVIVPDDAAGRQVFSGISRFSRPCIPALLHSHLISPASALKTSLIRAAQSWPINRTRSKIAQHCATAVSVDVVTAEVIAKVVEEGVRSSLRRLDVTYATRESTKSCLFIQSTPETRKTSANYNTPEDIFHEDNEDEEEAADEESVSINSPVVTARTGRKRVRNVDGNVMEQSGFH</sequence>
<dbReference type="Proteomes" id="UP001159363">
    <property type="component" value="Chromosome X"/>
</dbReference>
<dbReference type="EMBL" id="JARBHB010000004">
    <property type="protein sequence ID" value="KAJ8886208.1"/>
    <property type="molecule type" value="Genomic_DNA"/>
</dbReference>
<evidence type="ECO:0000256" key="1">
    <source>
        <dbReference type="SAM" id="MobiDB-lite"/>
    </source>
</evidence>
<feature type="region of interest" description="Disordered" evidence="1">
    <location>
        <begin position="41"/>
        <end position="86"/>
    </location>
</feature>
<organism evidence="2 3">
    <name type="scientific">Dryococelus australis</name>
    <dbReference type="NCBI Taxonomy" id="614101"/>
    <lineage>
        <taxon>Eukaryota</taxon>
        <taxon>Metazoa</taxon>
        <taxon>Ecdysozoa</taxon>
        <taxon>Arthropoda</taxon>
        <taxon>Hexapoda</taxon>
        <taxon>Insecta</taxon>
        <taxon>Pterygota</taxon>
        <taxon>Neoptera</taxon>
        <taxon>Polyneoptera</taxon>
        <taxon>Phasmatodea</taxon>
        <taxon>Verophasmatodea</taxon>
        <taxon>Anareolatae</taxon>
        <taxon>Phasmatidae</taxon>
        <taxon>Eurycanthinae</taxon>
        <taxon>Dryococelus</taxon>
    </lineage>
</organism>
<gene>
    <name evidence="2" type="ORF">PR048_012417</name>
</gene>
<accession>A0ABQ9HQP7</accession>
<name>A0ABQ9HQP7_9NEOP</name>
<reference evidence="2 3" key="1">
    <citation type="submission" date="2023-02" db="EMBL/GenBank/DDBJ databases">
        <title>LHISI_Scaffold_Assembly.</title>
        <authorList>
            <person name="Stuart O.P."/>
            <person name="Cleave R."/>
            <person name="Magrath M.J.L."/>
            <person name="Mikheyev A.S."/>
        </authorList>
    </citation>
    <scope>NUCLEOTIDE SEQUENCE [LARGE SCALE GENOMIC DNA]</scope>
    <source>
        <strain evidence="2">Daus_M_001</strain>
        <tissue evidence="2">Leg muscle</tissue>
    </source>
</reference>
<evidence type="ECO:0000313" key="3">
    <source>
        <dbReference type="Proteomes" id="UP001159363"/>
    </source>
</evidence>
<evidence type="ECO:0000313" key="2">
    <source>
        <dbReference type="EMBL" id="KAJ8886208.1"/>
    </source>
</evidence>
<proteinExistence type="predicted"/>
<protein>
    <submittedName>
        <fullName evidence="2">Uncharacterized protein</fullName>
    </submittedName>
</protein>